<name>A0A7C2THC3_9BACT</name>
<dbReference type="InterPro" id="IPR050180">
    <property type="entry name" value="RNR_Ribonuclease"/>
</dbReference>
<dbReference type="SUPFAM" id="SSF50249">
    <property type="entry name" value="Nucleic acid-binding proteins"/>
    <property type="match status" value="4"/>
</dbReference>
<dbReference type="PANTHER" id="PTHR23355:SF9">
    <property type="entry name" value="DIS3-LIKE EXONUCLEASE 2"/>
    <property type="match status" value="1"/>
</dbReference>
<dbReference type="Pfam" id="PF17876">
    <property type="entry name" value="CSD2"/>
    <property type="match status" value="1"/>
</dbReference>
<evidence type="ECO:0000256" key="9">
    <source>
        <dbReference type="SAM" id="MobiDB-lite"/>
    </source>
</evidence>
<dbReference type="CDD" id="cd04471">
    <property type="entry name" value="S1_RNase_R"/>
    <property type="match status" value="1"/>
</dbReference>
<accession>A0A7C2THC3</accession>
<protein>
    <recommendedName>
        <fullName evidence="8">Ribonuclease R</fullName>
        <shortName evidence="8">RNase R</shortName>
        <ecNumber evidence="8">3.1.13.1</ecNumber>
    </recommendedName>
</protein>
<dbReference type="InterPro" id="IPR013223">
    <property type="entry name" value="RNase_B_OB_dom"/>
</dbReference>
<reference evidence="11" key="1">
    <citation type="journal article" date="2020" name="mSystems">
        <title>Genome- and Community-Level Interaction Insights into Carbon Utilization and Element Cycling Functions of Hydrothermarchaeota in Hydrothermal Sediment.</title>
        <authorList>
            <person name="Zhou Z."/>
            <person name="Liu Y."/>
            <person name="Xu W."/>
            <person name="Pan J."/>
            <person name="Luo Z.H."/>
            <person name="Li M."/>
        </authorList>
    </citation>
    <scope>NUCLEOTIDE SEQUENCE [LARGE SCALE GENOMIC DNA]</scope>
    <source>
        <strain evidence="11">SpSt-1224</strain>
    </source>
</reference>
<feature type="compositionally biased region" description="Basic residues" evidence="9">
    <location>
        <begin position="1"/>
        <end position="11"/>
    </location>
</feature>
<dbReference type="Proteomes" id="UP000885986">
    <property type="component" value="Unassembled WGS sequence"/>
</dbReference>
<feature type="region of interest" description="Disordered" evidence="9">
    <location>
        <begin position="1"/>
        <end position="30"/>
    </location>
</feature>
<dbReference type="Pfam" id="PF00575">
    <property type="entry name" value="S1"/>
    <property type="match status" value="1"/>
</dbReference>
<dbReference type="InterPro" id="IPR012340">
    <property type="entry name" value="NA-bd_OB-fold"/>
</dbReference>
<dbReference type="GO" id="GO:0006402">
    <property type="term" value="P:mRNA catabolic process"/>
    <property type="evidence" value="ECO:0007669"/>
    <property type="project" value="TreeGrafter"/>
</dbReference>
<keyword evidence="6 8" id="KW-0269">Exonuclease</keyword>
<evidence type="ECO:0000256" key="6">
    <source>
        <dbReference type="ARBA" id="ARBA00022839"/>
    </source>
</evidence>
<keyword evidence="4 8" id="KW-0540">Nuclease</keyword>
<proteinExistence type="inferred from homology"/>
<comment type="catalytic activity">
    <reaction evidence="1 8">
        <text>Exonucleolytic cleavage in the 3'- to 5'-direction to yield nucleoside 5'-phosphates.</text>
        <dbReference type="EC" id="3.1.13.1"/>
    </reaction>
</comment>
<comment type="subcellular location">
    <subcellularLocation>
        <location evidence="2 8">Cytoplasm</location>
    </subcellularLocation>
</comment>
<dbReference type="InterPro" id="IPR011805">
    <property type="entry name" value="RNase_R"/>
</dbReference>
<evidence type="ECO:0000256" key="4">
    <source>
        <dbReference type="ARBA" id="ARBA00022722"/>
    </source>
</evidence>
<dbReference type="SMART" id="SM00316">
    <property type="entry name" value="S1"/>
    <property type="match status" value="1"/>
</dbReference>
<dbReference type="HAMAP" id="MF_01895">
    <property type="entry name" value="RNase_R"/>
    <property type="match status" value="1"/>
</dbReference>
<keyword evidence="7 8" id="KW-0694">RNA-binding</keyword>
<dbReference type="GO" id="GO:0005829">
    <property type="term" value="C:cytosol"/>
    <property type="evidence" value="ECO:0007669"/>
    <property type="project" value="TreeGrafter"/>
</dbReference>
<dbReference type="PROSITE" id="PS01175">
    <property type="entry name" value="RIBONUCLEASE_II"/>
    <property type="match status" value="1"/>
</dbReference>
<keyword evidence="5 8" id="KW-0378">Hydrolase</keyword>
<evidence type="ECO:0000259" key="10">
    <source>
        <dbReference type="PROSITE" id="PS50126"/>
    </source>
</evidence>
<dbReference type="PANTHER" id="PTHR23355">
    <property type="entry name" value="RIBONUCLEASE"/>
    <property type="match status" value="1"/>
</dbReference>
<dbReference type="EMBL" id="DSDS01000072">
    <property type="protein sequence ID" value="HET97704.1"/>
    <property type="molecule type" value="Genomic_DNA"/>
</dbReference>
<dbReference type="InterPro" id="IPR004476">
    <property type="entry name" value="RNase_II/RNase_R"/>
</dbReference>
<dbReference type="InterPro" id="IPR003029">
    <property type="entry name" value="S1_domain"/>
</dbReference>
<dbReference type="InterPro" id="IPR022966">
    <property type="entry name" value="RNase_II/R_CS"/>
</dbReference>
<dbReference type="PROSITE" id="PS50126">
    <property type="entry name" value="S1"/>
    <property type="match status" value="1"/>
</dbReference>
<evidence type="ECO:0000256" key="8">
    <source>
        <dbReference type="HAMAP-Rule" id="MF_01895"/>
    </source>
</evidence>
<dbReference type="EC" id="3.1.13.1" evidence="8"/>
<sequence length="700" mass="78215">MVTRRKLKTARRGGPPRNKADSRRSLRRSSAVKGGIFGLLPEEAAKGRRRAKEEVYPAELSMHPRGFGFAMLSEPEAAARFSRDIFLPPDALGGAVHGDRILVQVVKSRGDRTEGRVAEVLERGITRLVGTYVAGVATGLVTPEDDRLPFRVVVRREQSNGARNGEAVVVEVTRFKEQGNHEGRIVEVLGNPAEARVQIEIAIRSFDLPHRFDAELMAQVAALDDRIGSEPGRLDLRDIAHVTIDSESARDFDDAVAIEPLPKEGFRLYVSIADVSHYVQPGTPLDREAYARGTSVYFPGRVVPMLPERLSNDLCSLVPHHDRYTMSAIIDFDQQGRRRKVSFGKSLIRSRHRLTYTKVKAILEDRDPELCQQYADVLPDLERLGDLAARLNRARMARGSIGFEIPEADIELDEEGHIERISRSERNMAHKIIEECMLAANEAVAEFLEEQQAETLYRIHEDPDPLKVAEFAEFARCMGLKVPSGDPGPKWFGQVLKLVAGTPREYIVSSLLLRSMQQARYAPENAGHFGLAASHYTHFTSPIRRYPDLMVHRALARLGGGKKGAKQKKGAEAAVTTVDVAAAGTWLSRRERVAIDAERNATERLVALYMADRVGEEFEAVVSGIGSFGMFVELIEIMITGAVALTEMKDDYYEVDEKSHRLVGRRHNKVYQIGNPVRVRLASVEQRRRRLNFVIANDPQ</sequence>
<evidence type="ECO:0000313" key="11">
    <source>
        <dbReference type="EMBL" id="HET97704.1"/>
    </source>
</evidence>
<dbReference type="Pfam" id="PF00773">
    <property type="entry name" value="RNB"/>
    <property type="match status" value="1"/>
</dbReference>
<dbReference type="GO" id="GO:0008859">
    <property type="term" value="F:exoribonuclease II activity"/>
    <property type="evidence" value="ECO:0007669"/>
    <property type="project" value="UniProtKB-UniRule"/>
</dbReference>
<dbReference type="NCBIfam" id="TIGR00358">
    <property type="entry name" value="3_prime_RNase"/>
    <property type="match status" value="1"/>
</dbReference>
<dbReference type="AlphaFoldDB" id="A0A7C2THC3"/>
<dbReference type="SMART" id="SM00955">
    <property type="entry name" value="RNB"/>
    <property type="match status" value="1"/>
</dbReference>
<dbReference type="Gene3D" id="2.40.50.140">
    <property type="entry name" value="Nucleic acid-binding proteins"/>
    <property type="match status" value="2"/>
</dbReference>
<keyword evidence="3 8" id="KW-0963">Cytoplasm</keyword>
<gene>
    <name evidence="8 11" type="primary">rnr</name>
    <name evidence="11" type="ORF">ENN98_03230</name>
</gene>
<feature type="domain" description="S1 motif" evidence="10">
    <location>
        <begin position="615"/>
        <end position="696"/>
    </location>
</feature>
<comment type="caution">
    <text evidence="11">The sequence shown here is derived from an EMBL/GenBank/DDBJ whole genome shotgun (WGS) entry which is preliminary data.</text>
</comment>
<dbReference type="Pfam" id="PF08206">
    <property type="entry name" value="OB_RNB"/>
    <property type="match status" value="1"/>
</dbReference>
<evidence type="ECO:0000256" key="2">
    <source>
        <dbReference type="ARBA" id="ARBA00004496"/>
    </source>
</evidence>
<evidence type="ECO:0000256" key="1">
    <source>
        <dbReference type="ARBA" id="ARBA00001849"/>
    </source>
</evidence>
<dbReference type="InterPro" id="IPR001900">
    <property type="entry name" value="RNase_II/R"/>
</dbReference>
<dbReference type="InterPro" id="IPR040476">
    <property type="entry name" value="CSD2"/>
</dbReference>
<evidence type="ECO:0000256" key="3">
    <source>
        <dbReference type="ARBA" id="ARBA00022490"/>
    </source>
</evidence>
<organism evidence="11">
    <name type="scientific">Desulfurivibrio alkaliphilus</name>
    <dbReference type="NCBI Taxonomy" id="427923"/>
    <lineage>
        <taxon>Bacteria</taxon>
        <taxon>Pseudomonadati</taxon>
        <taxon>Thermodesulfobacteriota</taxon>
        <taxon>Desulfobulbia</taxon>
        <taxon>Desulfobulbales</taxon>
        <taxon>Desulfobulbaceae</taxon>
        <taxon>Desulfurivibrio</taxon>
    </lineage>
</organism>
<dbReference type="GO" id="GO:0003723">
    <property type="term" value="F:RNA binding"/>
    <property type="evidence" value="ECO:0007669"/>
    <property type="project" value="UniProtKB-UniRule"/>
</dbReference>
<comment type="similarity">
    <text evidence="8">Belongs to the RNR ribonuclease family. RNase R subfamily.</text>
</comment>
<dbReference type="NCBIfam" id="TIGR02063">
    <property type="entry name" value="RNase_R"/>
    <property type="match status" value="1"/>
</dbReference>
<evidence type="ECO:0000256" key="7">
    <source>
        <dbReference type="ARBA" id="ARBA00022884"/>
    </source>
</evidence>
<comment type="function">
    <text evidence="8">3'-5' exoribonuclease that releases 5'-nucleoside monophosphates and is involved in maturation of structured RNAs.</text>
</comment>
<evidence type="ECO:0000256" key="5">
    <source>
        <dbReference type="ARBA" id="ARBA00022801"/>
    </source>
</evidence>